<name>A0Q1N4_CLONN</name>
<dbReference type="InterPro" id="IPR035406">
    <property type="entry name" value="DUF5412"/>
</dbReference>
<feature type="signal peptide" evidence="1">
    <location>
        <begin position="1"/>
        <end position="27"/>
    </location>
</feature>
<keyword evidence="1" id="KW-0732">Signal</keyword>
<protein>
    <submittedName>
        <fullName evidence="2">Lipoprotein, putative</fullName>
    </submittedName>
</protein>
<dbReference type="PROSITE" id="PS51257">
    <property type="entry name" value="PROKAR_LIPOPROTEIN"/>
    <property type="match status" value="1"/>
</dbReference>
<organism evidence="2 3">
    <name type="scientific">Clostridium novyi (strain NT)</name>
    <dbReference type="NCBI Taxonomy" id="386415"/>
    <lineage>
        <taxon>Bacteria</taxon>
        <taxon>Bacillati</taxon>
        <taxon>Bacillota</taxon>
        <taxon>Clostridia</taxon>
        <taxon>Eubacteriales</taxon>
        <taxon>Clostridiaceae</taxon>
        <taxon>Clostridium</taxon>
    </lineage>
</organism>
<dbReference type="DNASU" id="4540020"/>
<dbReference type="AlphaFoldDB" id="A0Q1N4"/>
<dbReference type="RefSeq" id="WP_011722530.1">
    <property type="nucleotide sequence ID" value="NC_008593.1"/>
</dbReference>
<dbReference type="KEGG" id="cno:NT01CX_0027"/>
<evidence type="ECO:0000313" key="2">
    <source>
        <dbReference type="EMBL" id="ABK62239.1"/>
    </source>
</evidence>
<dbReference type="eggNOG" id="ENOG5033C5W">
    <property type="taxonomic scope" value="Bacteria"/>
</dbReference>
<evidence type="ECO:0000256" key="1">
    <source>
        <dbReference type="SAM" id="SignalP"/>
    </source>
</evidence>
<keyword evidence="2" id="KW-0449">Lipoprotein</keyword>
<sequence>MNTFKFIVISSLLALLCCILTSCNNICGNKLLKQITTSDNKYTAIAFIRDAGATTAFSPQVSLFKVGHNLTDSDTGNIFIGNNSDFIDIEWKNENTLIIKHKCPKEEIHKKETKLKNINIEYIKLDDNN</sequence>
<dbReference type="EMBL" id="CP000382">
    <property type="protein sequence ID" value="ABK62239.1"/>
    <property type="molecule type" value="Genomic_DNA"/>
</dbReference>
<dbReference type="Pfam" id="PF17428">
    <property type="entry name" value="DUF5412"/>
    <property type="match status" value="1"/>
</dbReference>
<proteinExistence type="predicted"/>
<accession>A0Q1N4</accession>
<dbReference type="PATRIC" id="fig|386415.7.peg.1567"/>
<reference evidence="2 3" key="1">
    <citation type="journal article" date="2006" name="Nat. Biotechnol.">
        <title>The genome and transcriptomes of the anti-tumor agent Clostridium novyi-NT.</title>
        <authorList>
            <person name="Bettegowda C."/>
            <person name="Huang X."/>
            <person name="Lin J."/>
            <person name="Cheong I."/>
            <person name="Kohli M."/>
            <person name="Szabo S.A."/>
            <person name="Zhang X."/>
            <person name="Diaz L.A. Jr."/>
            <person name="Velculescu V.E."/>
            <person name="Parmigiani G."/>
            <person name="Kinzler K.W."/>
            <person name="Vogelstein B."/>
            <person name="Zhou S."/>
        </authorList>
    </citation>
    <scope>NUCLEOTIDE SEQUENCE [LARGE SCALE GENOMIC DNA]</scope>
    <source>
        <strain evidence="2 3">NT</strain>
    </source>
</reference>
<keyword evidence="3" id="KW-1185">Reference proteome</keyword>
<feature type="chain" id="PRO_5038660027" evidence="1">
    <location>
        <begin position="28"/>
        <end position="129"/>
    </location>
</feature>
<gene>
    <name evidence="2" type="ordered locus">NT01CX_0027</name>
</gene>
<dbReference type="HOGENOM" id="CLU_1955764_0_0_9"/>
<evidence type="ECO:0000313" key="3">
    <source>
        <dbReference type="Proteomes" id="UP000008220"/>
    </source>
</evidence>
<dbReference type="Proteomes" id="UP000008220">
    <property type="component" value="Chromosome"/>
</dbReference>